<accession>A0A4V0XU21</accession>
<keyword evidence="1" id="KW-0472">Membrane</keyword>
<dbReference type="GO" id="GO:0016020">
    <property type="term" value="C:membrane"/>
    <property type="evidence" value="ECO:0007669"/>
    <property type="project" value="TreeGrafter"/>
</dbReference>
<feature type="transmembrane region" description="Helical" evidence="1">
    <location>
        <begin position="145"/>
        <end position="166"/>
    </location>
</feature>
<dbReference type="PANTHER" id="PTHR23028:SF131">
    <property type="entry name" value="BLR2367 PROTEIN"/>
    <property type="match status" value="1"/>
</dbReference>
<feature type="transmembrane region" description="Helical" evidence="1">
    <location>
        <begin position="16"/>
        <end position="34"/>
    </location>
</feature>
<dbReference type="EMBL" id="BJCD01000027">
    <property type="protein sequence ID" value="GDZ92319.1"/>
    <property type="molecule type" value="Genomic_DNA"/>
</dbReference>
<evidence type="ECO:0000256" key="1">
    <source>
        <dbReference type="SAM" id="Phobius"/>
    </source>
</evidence>
<protein>
    <recommendedName>
        <fullName evidence="2">Acyltransferase 3 domain-containing protein</fullName>
    </recommendedName>
</protein>
<feature type="transmembrane region" description="Helical" evidence="1">
    <location>
        <begin position="238"/>
        <end position="258"/>
    </location>
</feature>
<dbReference type="GO" id="GO:0016747">
    <property type="term" value="F:acyltransferase activity, transferring groups other than amino-acyl groups"/>
    <property type="evidence" value="ECO:0007669"/>
    <property type="project" value="InterPro"/>
</dbReference>
<proteinExistence type="predicted"/>
<dbReference type="GO" id="GO:0000271">
    <property type="term" value="P:polysaccharide biosynthetic process"/>
    <property type="evidence" value="ECO:0007669"/>
    <property type="project" value="TreeGrafter"/>
</dbReference>
<sequence>MTTTALPKPYTRLSELLPSLKAIAILHIVLYHIWGYTKGYLKFSEITEILTGNGVKGLVEGFLNFLCLMGEQGVHIFLIASGFGLATSWWKSYQKIPDNPNIIALIPFWKRRLLRIFPLYWIAHIFALLIYLINPEWVPFGQEVWSQGGLTITAAFFASLTTLRNFIMPFYTFLNGAWWYVGLIVQLYFVFPFLIRWGKRWGWQNLLINSVVISLLYRGLIVLLPVSDTITDRLLRGAFFPSRLFEFVLGIVLAIALLEQNSGSDKLLNWSHNFLFQRRWLGFLIIFWALGLACDWGSESGLMAWRIPADFFLGIGEFFALFQIINYLPSLKPWLNPIGDTSYGIYLIHMNLETGLWVGMSFISFYWLRLFVVVAIACFLGGLFDIAGNWIIKQGLKNSLFSSAK</sequence>
<feature type="transmembrane region" description="Helical" evidence="1">
    <location>
        <begin position="113"/>
        <end position="133"/>
    </location>
</feature>
<dbReference type="AlphaFoldDB" id="A0A4V0XU21"/>
<feature type="transmembrane region" description="Helical" evidence="1">
    <location>
        <begin position="73"/>
        <end position="92"/>
    </location>
</feature>
<feature type="transmembrane region" description="Helical" evidence="1">
    <location>
        <begin position="278"/>
        <end position="297"/>
    </location>
</feature>
<keyword evidence="1" id="KW-1133">Transmembrane helix</keyword>
<keyword evidence="1" id="KW-0812">Transmembrane</keyword>
<organism evidence="3 4">
    <name type="scientific">Planktothrix agardhii CCAP 1459/11A</name>
    <dbReference type="NCBI Taxonomy" id="282420"/>
    <lineage>
        <taxon>Bacteria</taxon>
        <taxon>Bacillati</taxon>
        <taxon>Cyanobacteriota</taxon>
        <taxon>Cyanophyceae</taxon>
        <taxon>Oscillatoriophycideae</taxon>
        <taxon>Oscillatoriales</taxon>
        <taxon>Microcoleaceae</taxon>
        <taxon>Planktothrix</taxon>
    </lineage>
</organism>
<dbReference type="InterPro" id="IPR002656">
    <property type="entry name" value="Acyl_transf_3_dom"/>
</dbReference>
<name>A0A4V0XU21_PLAAG</name>
<evidence type="ECO:0000313" key="4">
    <source>
        <dbReference type="Proteomes" id="UP000299794"/>
    </source>
</evidence>
<feature type="transmembrane region" description="Helical" evidence="1">
    <location>
        <begin position="309"/>
        <end position="328"/>
    </location>
</feature>
<feature type="transmembrane region" description="Helical" evidence="1">
    <location>
        <begin position="178"/>
        <end position="195"/>
    </location>
</feature>
<evidence type="ECO:0000259" key="2">
    <source>
        <dbReference type="Pfam" id="PF01757"/>
    </source>
</evidence>
<dbReference type="Proteomes" id="UP000299794">
    <property type="component" value="Unassembled WGS sequence"/>
</dbReference>
<feature type="transmembrane region" description="Helical" evidence="1">
    <location>
        <begin position="207"/>
        <end position="226"/>
    </location>
</feature>
<comment type="caution">
    <text evidence="3">The sequence shown here is derived from an EMBL/GenBank/DDBJ whole genome shotgun (WGS) entry which is preliminary data.</text>
</comment>
<gene>
    <name evidence="3" type="ORF">PA905_00130</name>
</gene>
<feature type="domain" description="Acyltransferase 3" evidence="2">
    <location>
        <begin position="20"/>
        <end position="379"/>
    </location>
</feature>
<reference evidence="4" key="1">
    <citation type="submission" date="2019-02" db="EMBL/GenBank/DDBJ databases">
        <title>Draft genome sequence of Planktothrix agardhii NIES-905.</title>
        <authorList>
            <person name="Yamaguchi H."/>
            <person name="Suzuki S."/>
            <person name="Kawachi M."/>
        </authorList>
    </citation>
    <scope>NUCLEOTIDE SEQUENCE [LARGE SCALE GENOMIC DNA]</scope>
    <source>
        <strain evidence="4">CCAP 1459/11A</strain>
    </source>
</reference>
<evidence type="ECO:0000313" key="3">
    <source>
        <dbReference type="EMBL" id="GDZ92319.1"/>
    </source>
</evidence>
<dbReference type="InterPro" id="IPR050879">
    <property type="entry name" value="Acyltransferase_3"/>
</dbReference>
<dbReference type="PANTHER" id="PTHR23028">
    <property type="entry name" value="ACETYLTRANSFERASE"/>
    <property type="match status" value="1"/>
</dbReference>
<dbReference type="Pfam" id="PF01757">
    <property type="entry name" value="Acyl_transf_3"/>
    <property type="match status" value="1"/>
</dbReference>
<dbReference type="RefSeq" id="WP_141293064.1">
    <property type="nucleotide sequence ID" value="NZ_BJCD01000027.1"/>
</dbReference>
<feature type="transmembrane region" description="Helical" evidence="1">
    <location>
        <begin position="366"/>
        <end position="392"/>
    </location>
</feature>